<gene>
    <name evidence="2" type="ORF">RMCB_0487</name>
</gene>
<dbReference type="InterPro" id="IPR036408">
    <property type="entry name" value="PSI_PsaA/B_sf"/>
</dbReference>
<keyword evidence="1" id="KW-0472">Membrane</keyword>
<accession>A0A100VV22</accession>
<dbReference type="Proteomes" id="UP000069620">
    <property type="component" value="Unassembled WGS sequence"/>
</dbReference>
<dbReference type="EMBL" id="BCSX01000006">
    <property type="protein sequence ID" value="GAS86391.1"/>
    <property type="molecule type" value="Genomic_DNA"/>
</dbReference>
<sequence length="104" mass="11674">MANTRDPIDHFRTTQHHAGESFIDIYCWPGLLSIALGVISLIGSVASAAYQHHEWVSTAAIVGALAVTGGVAWLVIEHHRVLRIEERWHAEHPCQHFEHHQLSQ</sequence>
<dbReference type="STRING" id="146020.RMCB_0487"/>
<dbReference type="OrthoDB" id="4741344at2"/>
<keyword evidence="3" id="KW-1185">Reference proteome</keyword>
<feature type="transmembrane region" description="Helical" evidence="1">
    <location>
        <begin position="55"/>
        <end position="76"/>
    </location>
</feature>
<dbReference type="RefSeq" id="WP_062827480.1">
    <property type="nucleotide sequence ID" value="NZ_BCSX01000006.1"/>
</dbReference>
<dbReference type="InterPro" id="IPR049606">
    <property type="entry name" value="UsfY-like"/>
</dbReference>
<keyword evidence="1" id="KW-1133">Transmembrane helix</keyword>
<name>A0A100VV22_9MYCO</name>
<feature type="transmembrane region" description="Helical" evidence="1">
    <location>
        <begin position="25"/>
        <end position="49"/>
    </location>
</feature>
<evidence type="ECO:0000313" key="3">
    <source>
        <dbReference type="Proteomes" id="UP000069620"/>
    </source>
</evidence>
<reference evidence="3" key="1">
    <citation type="journal article" date="2016" name="Genome Announc.">
        <title>Draft Genome Sequences of Five Rapidly Growing Mycobacterium Species, M. thermoresistibile, M. fortuitum subsp. acetamidolyticum, M. canariasense, M. brisbanense, and M. novocastrense.</title>
        <authorList>
            <person name="Katahira K."/>
            <person name="Ogura Y."/>
            <person name="Gotoh Y."/>
            <person name="Hayashi T."/>
        </authorList>
    </citation>
    <scope>NUCLEOTIDE SEQUENCE [LARGE SCALE GENOMIC DNA]</scope>
    <source>
        <strain evidence="3">JCM15654</strain>
    </source>
</reference>
<comment type="caution">
    <text evidence="2">The sequence shown here is derived from an EMBL/GenBank/DDBJ whole genome shotgun (WGS) entry which is preliminary data.</text>
</comment>
<evidence type="ECO:0008006" key="4">
    <source>
        <dbReference type="Google" id="ProtNLM"/>
    </source>
</evidence>
<evidence type="ECO:0000256" key="1">
    <source>
        <dbReference type="SAM" id="Phobius"/>
    </source>
</evidence>
<proteinExistence type="predicted"/>
<protein>
    <recommendedName>
        <fullName evidence="4">UsfY protein</fullName>
    </recommendedName>
</protein>
<evidence type="ECO:0000313" key="2">
    <source>
        <dbReference type="EMBL" id="GAS86391.1"/>
    </source>
</evidence>
<reference evidence="3" key="2">
    <citation type="submission" date="2016-02" db="EMBL/GenBank/DDBJ databases">
        <title>Draft genome sequence of five rapidly growing Mycobacterium species.</title>
        <authorList>
            <person name="Katahira K."/>
            <person name="Gotou Y."/>
            <person name="Iida K."/>
            <person name="Ogura Y."/>
            <person name="Hayashi T."/>
        </authorList>
    </citation>
    <scope>NUCLEOTIDE SEQUENCE [LARGE SCALE GENOMIC DNA]</scope>
    <source>
        <strain evidence="3">JCM15654</strain>
    </source>
</reference>
<dbReference type="SUPFAM" id="SSF81558">
    <property type="entry name" value="Photosystem I subunits PsaA/PsaB"/>
    <property type="match status" value="1"/>
</dbReference>
<organism evidence="2 3">
    <name type="scientific">Mycolicibacterium brisbanense</name>
    <dbReference type="NCBI Taxonomy" id="146020"/>
    <lineage>
        <taxon>Bacteria</taxon>
        <taxon>Bacillati</taxon>
        <taxon>Actinomycetota</taxon>
        <taxon>Actinomycetes</taxon>
        <taxon>Mycobacteriales</taxon>
        <taxon>Mycobacteriaceae</taxon>
        <taxon>Mycolicibacterium</taxon>
    </lineage>
</organism>
<keyword evidence="1" id="KW-0812">Transmembrane</keyword>
<dbReference type="NCBIfam" id="NF041247">
    <property type="entry name" value="UsfY"/>
    <property type="match status" value="1"/>
</dbReference>
<dbReference type="AlphaFoldDB" id="A0A100VV22"/>